<dbReference type="GO" id="GO:0034599">
    <property type="term" value="P:cellular response to oxidative stress"/>
    <property type="evidence" value="ECO:0007669"/>
    <property type="project" value="TreeGrafter"/>
</dbReference>
<feature type="active site" description="Cysteine sulfenic acid (-SOH) intermediate; for peroxidase activity" evidence="13">
    <location>
        <position position="48"/>
    </location>
</feature>
<dbReference type="EC" id="1.11.1.24" evidence="3"/>
<dbReference type="GO" id="GO:0045454">
    <property type="term" value="P:cell redox homeostasis"/>
    <property type="evidence" value="ECO:0007669"/>
    <property type="project" value="TreeGrafter"/>
</dbReference>
<comment type="similarity">
    <text evidence="10">Belongs to the peroxiredoxin family. BCP/PrxQ subfamily.</text>
</comment>
<dbReference type="OrthoDB" id="9812811at2"/>
<sequence>MPGPPRVGDRAPYLALPDQHGEVVTLADAVHERAALLVFFPFAFSPICTGELLEVQLDIDRFANDRVQVHGISCDPVRSLRAWAAREGYRFPLLSDFWPHGETSRAYGVFDEREGRPGRGTFLVDTDLTVRWTLVHGPDDERPVGLLHEAVRAL</sequence>
<dbReference type="InterPro" id="IPR036249">
    <property type="entry name" value="Thioredoxin-like_sf"/>
</dbReference>
<dbReference type="GO" id="GO:0005737">
    <property type="term" value="C:cytoplasm"/>
    <property type="evidence" value="ECO:0007669"/>
    <property type="project" value="TreeGrafter"/>
</dbReference>
<dbReference type="Proteomes" id="UP000253790">
    <property type="component" value="Chromosome"/>
</dbReference>
<dbReference type="SUPFAM" id="SSF52833">
    <property type="entry name" value="Thioredoxin-like"/>
    <property type="match status" value="1"/>
</dbReference>
<keyword evidence="5" id="KW-0049">Antioxidant</keyword>
<dbReference type="InterPro" id="IPR024706">
    <property type="entry name" value="Peroxiredoxin_AhpC-typ"/>
</dbReference>
<dbReference type="InterPro" id="IPR050924">
    <property type="entry name" value="Peroxiredoxin_BCP/PrxQ"/>
</dbReference>
<feature type="domain" description="Thioredoxin" evidence="14">
    <location>
        <begin position="5"/>
        <end position="154"/>
    </location>
</feature>
<evidence type="ECO:0000256" key="3">
    <source>
        <dbReference type="ARBA" id="ARBA00013017"/>
    </source>
</evidence>
<evidence type="ECO:0000256" key="1">
    <source>
        <dbReference type="ARBA" id="ARBA00003330"/>
    </source>
</evidence>
<evidence type="ECO:0000313" key="16">
    <source>
        <dbReference type="Proteomes" id="UP000253790"/>
    </source>
</evidence>
<dbReference type="Gene3D" id="3.40.30.10">
    <property type="entry name" value="Glutaredoxin"/>
    <property type="match status" value="1"/>
</dbReference>
<evidence type="ECO:0000256" key="2">
    <source>
        <dbReference type="ARBA" id="ARBA00011245"/>
    </source>
</evidence>
<proteinExistence type="inferred from homology"/>
<dbReference type="PIRSF" id="PIRSF000239">
    <property type="entry name" value="AHPC"/>
    <property type="match status" value="1"/>
</dbReference>
<keyword evidence="16" id="KW-1185">Reference proteome</keyword>
<accession>A0A345NS11</accession>
<evidence type="ECO:0000256" key="5">
    <source>
        <dbReference type="ARBA" id="ARBA00022862"/>
    </source>
</evidence>
<evidence type="ECO:0000256" key="6">
    <source>
        <dbReference type="ARBA" id="ARBA00023002"/>
    </source>
</evidence>
<evidence type="ECO:0000256" key="8">
    <source>
        <dbReference type="ARBA" id="ARBA00023284"/>
    </source>
</evidence>
<evidence type="ECO:0000256" key="12">
    <source>
        <dbReference type="ARBA" id="ARBA00049091"/>
    </source>
</evidence>
<dbReference type="PANTHER" id="PTHR42801:SF20">
    <property type="entry name" value="ALKYL HYDROPEROXIDE REDUCTASE E"/>
    <property type="match status" value="1"/>
</dbReference>
<protein>
    <recommendedName>
        <fullName evidence="3">thioredoxin-dependent peroxiredoxin</fullName>
        <ecNumber evidence="3">1.11.1.24</ecNumber>
    </recommendedName>
    <alternativeName>
        <fullName evidence="11">Bacterioferritin comigratory protein</fullName>
    </alternativeName>
    <alternativeName>
        <fullName evidence="9">Thioredoxin peroxidase</fullName>
    </alternativeName>
</protein>
<dbReference type="InterPro" id="IPR000866">
    <property type="entry name" value="AhpC/TSA"/>
</dbReference>
<name>A0A345NS11_9MICO</name>
<comment type="function">
    <text evidence="1">Thiol-specific peroxidase that catalyzes the reduction of hydrogen peroxide and organic hydroperoxides to water and alcohols, respectively. Plays a role in cell protection against oxidative stress by detoxifying peroxides and as sensor of hydrogen peroxide-mediated signaling events.</text>
</comment>
<evidence type="ECO:0000313" key="15">
    <source>
        <dbReference type="EMBL" id="AXH97819.1"/>
    </source>
</evidence>
<evidence type="ECO:0000256" key="10">
    <source>
        <dbReference type="ARBA" id="ARBA00038489"/>
    </source>
</evidence>
<keyword evidence="6" id="KW-0560">Oxidoreductase</keyword>
<dbReference type="EMBL" id="CP031229">
    <property type="protein sequence ID" value="AXH97819.1"/>
    <property type="molecule type" value="Genomic_DNA"/>
</dbReference>
<dbReference type="PANTHER" id="PTHR42801">
    <property type="entry name" value="THIOREDOXIN-DEPENDENT PEROXIDE REDUCTASE"/>
    <property type="match status" value="1"/>
</dbReference>
<keyword evidence="8" id="KW-0676">Redox-active center</keyword>
<evidence type="ECO:0000256" key="11">
    <source>
        <dbReference type="ARBA" id="ARBA00041373"/>
    </source>
</evidence>
<reference evidence="15 16" key="1">
    <citation type="submission" date="2018-07" db="EMBL/GenBank/DDBJ databases">
        <title>Complete genome sequencing of Ornithinimicrobium sp. AMA3305.</title>
        <authorList>
            <person name="Bae J.-W."/>
        </authorList>
    </citation>
    <scope>NUCLEOTIDE SEQUENCE [LARGE SCALE GENOMIC DNA]</scope>
    <source>
        <strain evidence="15 16">AMA3305</strain>
    </source>
</reference>
<gene>
    <name evidence="15" type="ORF">DV701_01605</name>
</gene>
<evidence type="ECO:0000259" key="14">
    <source>
        <dbReference type="PROSITE" id="PS51352"/>
    </source>
</evidence>
<dbReference type="GO" id="GO:0008379">
    <property type="term" value="F:thioredoxin peroxidase activity"/>
    <property type="evidence" value="ECO:0007669"/>
    <property type="project" value="TreeGrafter"/>
</dbReference>
<comment type="subunit">
    <text evidence="2">Monomer.</text>
</comment>
<comment type="catalytic activity">
    <reaction evidence="12">
        <text>a hydroperoxide + [thioredoxin]-dithiol = an alcohol + [thioredoxin]-disulfide + H2O</text>
        <dbReference type="Rhea" id="RHEA:62620"/>
        <dbReference type="Rhea" id="RHEA-COMP:10698"/>
        <dbReference type="Rhea" id="RHEA-COMP:10700"/>
        <dbReference type="ChEBI" id="CHEBI:15377"/>
        <dbReference type="ChEBI" id="CHEBI:29950"/>
        <dbReference type="ChEBI" id="CHEBI:30879"/>
        <dbReference type="ChEBI" id="CHEBI:35924"/>
        <dbReference type="ChEBI" id="CHEBI:50058"/>
        <dbReference type="EC" id="1.11.1.24"/>
    </reaction>
</comment>
<evidence type="ECO:0000256" key="4">
    <source>
        <dbReference type="ARBA" id="ARBA00022559"/>
    </source>
</evidence>
<dbReference type="KEGG" id="orn:DV701_01605"/>
<evidence type="ECO:0000256" key="13">
    <source>
        <dbReference type="PIRSR" id="PIRSR000239-1"/>
    </source>
</evidence>
<organism evidence="15 16">
    <name type="scientific">Ornithinimicrobium avium</name>
    <dbReference type="NCBI Taxonomy" id="2283195"/>
    <lineage>
        <taxon>Bacteria</taxon>
        <taxon>Bacillati</taxon>
        <taxon>Actinomycetota</taxon>
        <taxon>Actinomycetes</taxon>
        <taxon>Micrococcales</taxon>
        <taxon>Ornithinimicrobiaceae</taxon>
        <taxon>Ornithinimicrobium</taxon>
    </lineage>
</organism>
<dbReference type="AlphaFoldDB" id="A0A345NS11"/>
<keyword evidence="7" id="KW-1015">Disulfide bond</keyword>
<keyword evidence="4" id="KW-0575">Peroxidase</keyword>
<evidence type="ECO:0000256" key="7">
    <source>
        <dbReference type="ARBA" id="ARBA00023157"/>
    </source>
</evidence>
<evidence type="ECO:0000256" key="9">
    <source>
        <dbReference type="ARBA" id="ARBA00032824"/>
    </source>
</evidence>
<dbReference type="PROSITE" id="PS51352">
    <property type="entry name" value="THIOREDOXIN_2"/>
    <property type="match status" value="1"/>
</dbReference>
<dbReference type="Pfam" id="PF00578">
    <property type="entry name" value="AhpC-TSA"/>
    <property type="match status" value="1"/>
</dbReference>
<dbReference type="InterPro" id="IPR013766">
    <property type="entry name" value="Thioredoxin_domain"/>
</dbReference>